<keyword evidence="3" id="KW-1185">Reference proteome</keyword>
<evidence type="ECO:0000313" key="2">
    <source>
        <dbReference type="EMBL" id="MEZ0163694.1"/>
    </source>
</evidence>
<feature type="region of interest" description="Disordered" evidence="1">
    <location>
        <begin position="198"/>
        <end position="227"/>
    </location>
</feature>
<evidence type="ECO:0000313" key="3">
    <source>
        <dbReference type="Proteomes" id="UP001565927"/>
    </source>
</evidence>
<dbReference type="InterPro" id="IPR014717">
    <property type="entry name" value="Transl_elong_EF1B/ribsomal_bS6"/>
</dbReference>
<name>A0ABV4GWL7_9ACTN</name>
<sequence>MTRSKDTAWIAGAGVLALLVLAATYFLLIAPKRTEAADIADQTAAVAQSNAAIEQKTAQLKSQFTTLGDKEAEVAAIRATMPADAQVPALLRQLQSYADSAGLTLTNVAPGTPSAFGAKDGAVPGTGGTTVVDVPLTVTTSGSFTQTELFLKNVQADMGRYFLVDNVSLQAGDAQTAGTVTGTITGDVFVLRDGATQNQSTASGDAAGTGTSTATTDASPSTETVSS</sequence>
<organism evidence="2 3">
    <name type="scientific">Kineococcus halophytocola</name>
    <dbReference type="NCBI Taxonomy" id="3234027"/>
    <lineage>
        <taxon>Bacteria</taxon>
        <taxon>Bacillati</taxon>
        <taxon>Actinomycetota</taxon>
        <taxon>Actinomycetes</taxon>
        <taxon>Kineosporiales</taxon>
        <taxon>Kineosporiaceae</taxon>
        <taxon>Kineococcus</taxon>
    </lineage>
</organism>
<dbReference type="Pfam" id="PF04350">
    <property type="entry name" value="PilO"/>
    <property type="match status" value="1"/>
</dbReference>
<proteinExistence type="predicted"/>
<dbReference type="Gene3D" id="3.30.70.60">
    <property type="match status" value="1"/>
</dbReference>
<comment type="caution">
    <text evidence="2">The sequence shown here is derived from an EMBL/GenBank/DDBJ whole genome shotgun (WGS) entry which is preliminary data.</text>
</comment>
<protein>
    <submittedName>
        <fullName evidence="2">Type 4a pilus biogenesis protein PilO</fullName>
    </submittedName>
</protein>
<evidence type="ECO:0000256" key="1">
    <source>
        <dbReference type="SAM" id="MobiDB-lite"/>
    </source>
</evidence>
<dbReference type="InterPro" id="IPR007445">
    <property type="entry name" value="PilO"/>
</dbReference>
<gene>
    <name evidence="2" type="primary">pilO</name>
    <name evidence="2" type="ORF">AB2L27_02810</name>
</gene>
<reference evidence="2 3" key="1">
    <citation type="submission" date="2024-07" db="EMBL/GenBank/DDBJ databases">
        <authorList>
            <person name="Thanompreechachai J."/>
            <person name="Duangmal K."/>
        </authorList>
    </citation>
    <scope>NUCLEOTIDE SEQUENCE [LARGE SCALE GENOMIC DNA]</scope>
    <source>
        <strain evidence="2 3">LSe6-4</strain>
    </source>
</reference>
<dbReference type="RefSeq" id="WP_370439943.1">
    <property type="nucleotide sequence ID" value="NZ_JBGFTU010000002.1"/>
</dbReference>
<dbReference type="EMBL" id="JBGFTU010000002">
    <property type="protein sequence ID" value="MEZ0163694.1"/>
    <property type="molecule type" value="Genomic_DNA"/>
</dbReference>
<accession>A0ABV4GWL7</accession>
<feature type="compositionally biased region" description="Low complexity" evidence="1">
    <location>
        <begin position="200"/>
        <end position="227"/>
    </location>
</feature>
<dbReference type="Proteomes" id="UP001565927">
    <property type="component" value="Unassembled WGS sequence"/>
</dbReference>